<evidence type="ECO:0000256" key="2">
    <source>
        <dbReference type="ARBA" id="ARBA00038157"/>
    </source>
</evidence>
<reference evidence="5" key="1">
    <citation type="submission" date="2022-06" db="EMBL/GenBank/DDBJ databases">
        <title>Genome Sequence of Candolleomyces eurysporus.</title>
        <authorList>
            <person name="Buettner E."/>
        </authorList>
    </citation>
    <scope>NUCLEOTIDE SEQUENCE</scope>
    <source>
        <strain evidence="5">VTCC 930004</strain>
    </source>
</reference>
<evidence type="ECO:0000256" key="1">
    <source>
        <dbReference type="ARBA" id="ARBA00022857"/>
    </source>
</evidence>
<keyword evidence="6" id="KW-1185">Reference proteome</keyword>
<dbReference type="AlphaFoldDB" id="A0A9W8JL38"/>
<dbReference type="InterPro" id="IPR036812">
    <property type="entry name" value="NAD(P)_OxRdtase_dom_sf"/>
</dbReference>
<dbReference type="EMBL" id="JANBPK010000076">
    <property type="protein sequence ID" value="KAJ2936402.1"/>
    <property type="molecule type" value="Genomic_DNA"/>
</dbReference>
<evidence type="ECO:0000259" key="4">
    <source>
        <dbReference type="Pfam" id="PF00248"/>
    </source>
</evidence>
<dbReference type="Gene3D" id="3.20.20.100">
    <property type="entry name" value="NADP-dependent oxidoreductase domain"/>
    <property type="match status" value="1"/>
</dbReference>
<proteinExistence type="inferred from homology"/>
<dbReference type="SUPFAM" id="SSF51430">
    <property type="entry name" value="NAD(P)-linked oxidoreductase"/>
    <property type="match status" value="1"/>
</dbReference>
<keyword evidence="1" id="KW-0521">NADP</keyword>
<feature type="non-terminal residue" evidence="5">
    <location>
        <position position="1"/>
    </location>
</feature>
<dbReference type="InterPro" id="IPR050523">
    <property type="entry name" value="AKR_Detox_Biosynth"/>
</dbReference>
<dbReference type="PANTHER" id="PTHR43364:SF7">
    <property type="entry name" value="NADP-DEPENDENT OXIDOREDUCTASE DOMAIN-CONTAINING PROTEIN-RELATED"/>
    <property type="match status" value="1"/>
</dbReference>
<evidence type="ECO:0000256" key="3">
    <source>
        <dbReference type="SAM" id="MobiDB-lite"/>
    </source>
</evidence>
<feature type="domain" description="NADP-dependent oxidoreductase" evidence="4">
    <location>
        <begin position="30"/>
        <end position="341"/>
    </location>
</feature>
<dbReference type="InterPro" id="IPR023210">
    <property type="entry name" value="NADP_OxRdtase_dom"/>
</dbReference>
<feature type="compositionally biased region" description="Polar residues" evidence="3">
    <location>
        <begin position="517"/>
        <end position="540"/>
    </location>
</feature>
<feature type="compositionally biased region" description="Polar residues" evidence="3">
    <location>
        <begin position="485"/>
        <end position="498"/>
    </location>
</feature>
<feature type="compositionally biased region" description="Basic and acidic residues" evidence="3">
    <location>
        <begin position="246"/>
        <end position="255"/>
    </location>
</feature>
<accession>A0A9W8JL38</accession>
<feature type="region of interest" description="Disordered" evidence="3">
    <location>
        <begin position="477"/>
        <end position="610"/>
    </location>
</feature>
<dbReference type="PANTHER" id="PTHR43364">
    <property type="entry name" value="NADH-SPECIFIC METHYLGLYOXAL REDUCTASE-RELATED"/>
    <property type="match status" value="1"/>
</dbReference>
<name>A0A9W8JL38_9AGAR</name>
<feature type="region of interest" description="Disordered" evidence="3">
    <location>
        <begin position="246"/>
        <end position="270"/>
    </location>
</feature>
<dbReference type="Proteomes" id="UP001140091">
    <property type="component" value="Unassembled WGS sequence"/>
</dbReference>
<sequence length="1088" mass="117674">MALWQPAPPPKSALGRYRQLSPNAGVHLSPLQLGAMSIGDKWSEFGMGSMDKESSFKLLDAYFDNGGNFIDTANVYQDESSEEFIGEWAEQRGIRDQLFIATKYSGNFKRADTSVGQKVLYVGNSVKSLQISVNASLKKLRTTYLDLLYIHWWDYETSIEEVMRGLHNLVQQGKVLYLGVSDTPAWVVSRANQYARDHALTPFIIYQGAWNVLERSFERDIIPMARAEGMALAPWNVLAAGKIRTDAEEEKRRQTGENGRTLSSPNWERNEKEKAVSQALEKVAQEIGARSITAVAIAYLLHKTPYVFPIVGGRKVEHLLQNVEALEITLSDEQIQFLESIVPFDVGFPGTMINTVNASIFATRMMNRLVDNCKAFMVAAVESFERRVLTGEIDIGQGFKAGTQRLAANTFWNLVVAHNQDNDPNSDFAQVTKWLPESKREQFNTLDDDVKAACKVAASEVNQHTALQTKLLTGSGRSTKFLPEQETQSQSGDDNGCSTRFFMLDHPQGVTVYDPQQHASNQPQDPSPPVMSSFSAHTWDSTSSIRSSRRKSSSSGGPERAKRSKKMNKDTRDRYMELGGRPAQHPRTRKAPRPAHNGASTPNDVGSLPVPRDLELAAANNSMGGSLSTRVDPCSVSRLGSAVDYWSNDTPNPAQGSQGGLISFYLLPHFFSEQQLKWCGNLQTVGFDLPGDESNHLITSSDGDVFSVSDAATPSSSTTKTLPDLFSQAASPATTDWSCHSEYYSTPLLQSLDLELPDPTNSFPTPSSLGILPTAPIGLPSLQSSSTGQFDHQSVFAWGAQDPTGGMKEIGPTLWPPAVPTNEAYSAASTSAPTIDNRPSNPWLQAGNQRGILNHSDQFSASLAPELYQDMSNSVSSYQPFASTVNGIAATGERQVQAACHNPPGLGGAAHLTSNSDFFNTGPGCRLKEAPATTLRQSIDAANSGPIPSTFSALDGALGNSMASSGHFNDVFPVPLGNSPTRNLHGGGFGSLQALDPSLGVHYGVGTFGSQFTPGSNDAVGSAPTTGYDFGDFAAQIQTGSASSYYQPVVTGDGGSLSAGHQYATNGPGVDLDGGWFPRSFVQRHEFL</sequence>
<gene>
    <name evidence="5" type="ORF">H1R20_g692</name>
</gene>
<dbReference type="Pfam" id="PF00248">
    <property type="entry name" value="Aldo_ket_red"/>
    <property type="match status" value="1"/>
</dbReference>
<feature type="compositionally biased region" description="Basic and acidic residues" evidence="3">
    <location>
        <begin position="567"/>
        <end position="576"/>
    </location>
</feature>
<organism evidence="5 6">
    <name type="scientific">Candolleomyces eurysporus</name>
    <dbReference type="NCBI Taxonomy" id="2828524"/>
    <lineage>
        <taxon>Eukaryota</taxon>
        <taxon>Fungi</taxon>
        <taxon>Dikarya</taxon>
        <taxon>Basidiomycota</taxon>
        <taxon>Agaricomycotina</taxon>
        <taxon>Agaricomycetes</taxon>
        <taxon>Agaricomycetidae</taxon>
        <taxon>Agaricales</taxon>
        <taxon>Agaricineae</taxon>
        <taxon>Psathyrellaceae</taxon>
        <taxon>Candolleomyces</taxon>
    </lineage>
</organism>
<feature type="compositionally biased region" description="Polar residues" evidence="3">
    <location>
        <begin position="256"/>
        <end position="267"/>
    </location>
</feature>
<evidence type="ECO:0000313" key="5">
    <source>
        <dbReference type="EMBL" id="KAJ2936402.1"/>
    </source>
</evidence>
<dbReference type="OrthoDB" id="2310150at2759"/>
<evidence type="ECO:0000313" key="6">
    <source>
        <dbReference type="Proteomes" id="UP001140091"/>
    </source>
</evidence>
<comment type="caution">
    <text evidence="5">The sequence shown here is derived from an EMBL/GenBank/DDBJ whole genome shotgun (WGS) entry which is preliminary data.</text>
</comment>
<feature type="compositionally biased region" description="Basic residues" evidence="3">
    <location>
        <begin position="584"/>
        <end position="593"/>
    </location>
</feature>
<protein>
    <recommendedName>
        <fullName evidence="4">NADP-dependent oxidoreductase domain-containing protein</fullName>
    </recommendedName>
</protein>
<comment type="similarity">
    <text evidence="2">Belongs to the aldo/keto reductase family. Aldo/keto reductase 2 subfamily.</text>
</comment>